<dbReference type="InterPro" id="IPR057247">
    <property type="entry name" value="CARBOXYPEPT_ZN_2"/>
</dbReference>
<keyword evidence="7" id="KW-0862">Zinc</keyword>
<reference evidence="12" key="1">
    <citation type="submission" date="2021-01" db="UniProtKB">
        <authorList>
            <consortium name="EnsemblMetazoa"/>
        </authorList>
    </citation>
    <scope>IDENTIFICATION</scope>
</reference>
<accession>A0A7M5XC50</accession>
<dbReference type="GO" id="GO:0004181">
    <property type="term" value="F:metallocarboxypeptidase activity"/>
    <property type="evidence" value="ECO:0007669"/>
    <property type="project" value="InterPro"/>
</dbReference>
<dbReference type="Pfam" id="PF00246">
    <property type="entry name" value="Peptidase_M14"/>
    <property type="match status" value="1"/>
</dbReference>
<evidence type="ECO:0000256" key="9">
    <source>
        <dbReference type="PROSITE-ProRule" id="PRU01379"/>
    </source>
</evidence>
<dbReference type="FunFam" id="3.40.630.10:FF:000020">
    <property type="entry name" value="Carboxypeptidase D"/>
    <property type="match status" value="1"/>
</dbReference>
<dbReference type="InterPro" id="IPR057246">
    <property type="entry name" value="CARBOXYPEPT_ZN_1"/>
</dbReference>
<dbReference type="SUPFAM" id="SSF53187">
    <property type="entry name" value="Zn-dependent exopeptidases"/>
    <property type="match status" value="1"/>
</dbReference>
<dbReference type="CDD" id="cd03858">
    <property type="entry name" value="M14_CP_N-E_like"/>
    <property type="match status" value="1"/>
</dbReference>
<dbReference type="SMART" id="SM00631">
    <property type="entry name" value="Zn_pept"/>
    <property type="match status" value="1"/>
</dbReference>
<keyword evidence="8" id="KW-0325">Glycoprotein</keyword>
<evidence type="ECO:0000256" key="2">
    <source>
        <dbReference type="ARBA" id="ARBA00005988"/>
    </source>
</evidence>
<keyword evidence="5" id="KW-0479">Metal-binding</keyword>
<dbReference type="PROSITE" id="PS00133">
    <property type="entry name" value="CARBOXYPEPT_ZN_2"/>
    <property type="match status" value="1"/>
</dbReference>
<comment type="cofactor">
    <cofactor evidence="1">
        <name>Zn(2+)</name>
        <dbReference type="ChEBI" id="CHEBI:29105"/>
    </cofactor>
</comment>
<dbReference type="GeneID" id="136808441"/>
<dbReference type="Gene3D" id="2.60.40.1120">
    <property type="entry name" value="Carboxypeptidase-like, regulatory domain"/>
    <property type="match status" value="1"/>
</dbReference>
<dbReference type="InterPro" id="IPR000834">
    <property type="entry name" value="Peptidase_M14"/>
</dbReference>
<dbReference type="OrthoDB" id="10249045at2759"/>
<keyword evidence="3" id="KW-0121">Carboxypeptidase</keyword>
<evidence type="ECO:0000256" key="8">
    <source>
        <dbReference type="ARBA" id="ARBA00023180"/>
    </source>
</evidence>
<dbReference type="Pfam" id="PF13620">
    <property type="entry name" value="CarboxypepD_reg"/>
    <property type="match status" value="1"/>
</dbReference>
<dbReference type="CDD" id="cd11308">
    <property type="entry name" value="Peptidase_M14NE-CP-C_like"/>
    <property type="match status" value="1"/>
</dbReference>
<dbReference type="Proteomes" id="UP000594262">
    <property type="component" value="Unplaced"/>
</dbReference>
<name>A0A7M5XC50_9CNID</name>
<evidence type="ECO:0000256" key="5">
    <source>
        <dbReference type="ARBA" id="ARBA00022723"/>
    </source>
</evidence>
<dbReference type="AlphaFoldDB" id="A0A7M5XC50"/>
<evidence type="ECO:0000313" key="12">
    <source>
        <dbReference type="EnsemblMetazoa" id="CLYHEMP021003.1"/>
    </source>
</evidence>
<dbReference type="EnsemblMetazoa" id="CLYHEMT021003.1">
    <property type="protein sequence ID" value="CLYHEMP021003.1"/>
    <property type="gene ID" value="CLYHEMG021003"/>
</dbReference>
<dbReference type="RefSeq" id="XP_066921078.1">
    <property type="nucleotide sequence ID" value="XM_067064977.1"/>
</dbReference>
<evidence type="ECO:0000256" key="10">
    <source>
        <dbReference type="SAM" id="SignalP"/>
    </source>
</evidence>
<protein>
    <recommendedName>
        <fullName evidence="11">Peptidase M14 domain-containing protein</fullName>
    </recommendedName>
</protein>
<feature type="active site" description="Proton donor/acceptor" evidence="9">
    <location>
        <position position="291"/>
    </location>
</feature>
<evidence type="ECO:0000256" key="7">
    <source>
        <dbReference type="ARBA" id="ARBA00022833"/>
    </source>
</evidence>
<organism evidence="12 13">
    <name type="scientific">Clytia hemisphaerica</name>
    <dbReference type="NCBI Taxonomy" id="252671"/>
    <lineage>
        <taxon>Eukaryota</taxon>
        <taxon>Metazoa</taxon>
        <taxon>Cnidaria</taxon>
        <taxon>Hydrozoa</taxon>
        <taxon>Hydroidolina</taxon>
        <taxon>Leptothecata</taxon>
        <taxon>Obeliida</taxon>
        <taxon>Clytiidae</taxon>
        <taxon>Clytia</taxon>
    </lineage>
</organism>
<sequence length="424" mass="48727">MYLSLFLGLLFAVTTPCSSHLTKHYMSHKELENHLQSLTSMFPDISRVYSIGESVKGRSLLVMEISSNPGEHEFLEPEFKYVGNMHGDETVGRQILLNLIELLLWNYTSNPAIKQLVDTTRIHILCTMNPDGFNKAQKTQNDYLPDGRNNANNVDLNRNFPDPFVPSYFSKVRMQKETKAVIDWLHSLPFVLSANLHGGAVVVNYPYDNFKEFQRYLFFGRSIYAGTPDDDVFKSISKTYSKSHHNMSKGKHCGEDKFVDGITNGAEWYTVSGGMQDYNYRYTNCFEILIELSCTKLVPEKDLLMYWEHNRKALLSYLARIHMGVKGVVLTHDHEPIEGAKILIHDRTKEIKTWRTGEYWRLLLPGNYQLEVSADGYFTQWKNITVTEGEVTRMDFNLFESASLRISPATSILFVHMIIAFLLA</sequence>
<dbReference type="PROSITE" id="PS00132">
    <property type="entry name" value="CARBOXYPEPT_ZN_1"/>
    <property type="match status" value="1"/>
</dbReference>
<feature type="domain" description="Peptidase M14" evidence="11">
    <location>
        <begin position="24"/>
        <end position="321"/>
    </location>
</feature>
<evidence type="ECO:0000256" key="3">
    <source>
        <dbReference type="ARBA" id="ARBA00022645"/>
    </source>
</evidence>
<keyword evidence="10" id="KW-0732">Signal</keyword>
<dbReference type="PANTHER" id="PTHR11532:SF73">
    <property type="entry name" value="CARBOXYPEPTIDASE D"/>
    <property type="match status" value="1"/>
</dbReference>
<evidence type="ECO:0000256" key="1">
    <source>
        <dbReference type="ARBA" id="ARBA00001947"/>
    </source>
</evidence>
<keyword evidence="13" id="KW-1185">Reference proteome</keyword>
<comment type="similarity">
    <text evidence="2 9">Belongs to the peptidase M14 family.</text>
</comment>
<evidence type="ECO:0000259" key="11">
    <source>
        <dbReference type="PROSITE" id="PS52035"/>
    </source>
</evidence>
<dbReference type="PRINTS" id="PR00765">
    <property type="entry name" value="CRBOXYPTASEA"/>
</dbReference>
<dbReference type="GO" id="GO:0005615">
    <property type="term" value="C:extracellular space"/>
    <property type="evidence" value="ECO:0007669"/>
    <property type="project" value="TreeGrafter"/>
</dbReference>
<dbReference type="GO" id="GO:0008270">
    <property type="term" value="F:zinc ion binding"/>
    <property type="evidence" value="ECO:0007669"/>
    <property type="project" value="InterPro"/>
</dbReference>
<keyword evidence="4" id="KW-0645">Protease</keyword>
<dbReference type="PANTHER" id="PTHR11532">
    <property type="entry name" value="PROTEASE M14 CARBOXYPEPTIDASE"/>
    <property type="match status" value="1"/>
</dbReference>
<evidence type="ECO:0000256" key="6">
    <source>
        <dbReference type="ARBA" id="ARBA00022801"/>
    </source>
</evidence>
<proteinExistence type="inferred from homology"/>
<feature type="chain" id="PRO_5029601778" description="Peptidase M14 domain-containing protein" evidence="10">
    <location>
        <begin position="20"/>
        <end position="424"/>
    </location>
</feature>
<dbReference type="PROSITE" id="PS52035">
    <property type="entry name" value="PEPTIDASE_M14"/>
    <property type="match status" value="1"/>
</dbReference>
<dbReference type="InterPro" id="IPR050753">
    <property type="entry name" value="Peptidase_M14_domain"/>
</dbReference>
<evidence type="ECO:0000313" key="13">
    <source>
        <dbReference type="Proteomes" id="UP000594262"/>
    </source>
</evidence>
<dbReference type="GO" id="GO:0016485">
    <property type="term" value="P:protein processing"/>
    <property type="evidence" value="ECO:0007669"/>
    <property type="project" value="TreeGrafter"/>
</dbReference>
<keyword evidence="6" id="KW-0378">Hydrolase</keyword>
<evidence type="ECO:0000256" key="4">
    <source>
        <dbReference type="ARBA" id="ARBA00022670"/>
    </source>
</evidence>
<dbReference type="SUPFAM" id="SSF49464">
    <property type="entry name" value="Carboxypeptidase regulatory domain-like"/>
    <property type="match status" value="1"/>
</dbReference>
<dbReference type="GO" id="GO:0006518">
    <property type="term" value="P:peptide metabolic process"/>
    <property type="evidence" value="ECO:0007669"/>
    <property type="project" value="TreeGrafter"/>
</dbReference>
<dbReference type="InterPro" id="IPR008969">
    <property type="entry name" value="CarboxyPept-like_regulatory"/>
</dbReference>
<feature type="signal peptide" evidence="10">
    <location>
        <begin position="1"/>
        <end position="19"/>
    </location>
</feature>
<dbReference type="Gene3D" id="3.40.630.10">
    <property type="entry name" value="Zn peptidases"/>
    <property type="match status" value="1"/>
</dbReference>